<dbReference type="AlphaFoldDB" id="A0A0N5A2U9"/>
<dbReference type="InterPro" id="IPR002035">
    <property type="entry name" value="VWF_A"/>
</dbReference>
<organism evidence="2 3">
    <name type="scientific">Parastrongyloides trichosuri</name>
    <name type="common">Possum-specific nematode worm</name>
    <dbReference type="NCBI Taxonomy" id="131310"/>
    <lineage>
        <taxon>Eukaryota</taxon>
        <taxon>Metazoa</taxon>
        <taxon>Ecdysozoa</taxon>
        <taxon>Nematoda</taxon>
        <taxon>Chromadorea</taxon>
        <taxon>Rhabditida</taxon>
        <taxon>Tylenchina</taxon>
        <taxon>Panagrolaimomorpha</taxon>
        <taxon>Strongyloidoidea</taxon>
        <taxon>Strongyloididae</taxon>
        <taxon>Parastrongyloides</taxon>
    </lineage>
</organism>
<feature type="domain" description="VWFA" evidence="1">
    <location>
        <begin position="165"/>
        <end position="351"/>
    </location>
</feature>
<dbReference type="Pfam" id="PF00092">
    <property type="entry name" value="VWA"/>
    <property type="match status" value="1"/>
</dbReference>
<dbReference type="Gene3D" id="3.40.50.410">
    <property type="entry name" value="von Willebrand factor, type A domain"/>
    <property type="match status" value="1"/>
</dbReference>
<sequence>MLGKSQQKVLETTTLRIKNVQSSAFYEVISSANKDDIVIDNTFYAFYVTCSDIVAMKPEEEEKKQDDFVTLKHFNDRVYRNNSTDNIIKSTPFDIKIISTIKTRHVTSKHIDQKKQSLYLLYKKFPDPRILPVFMLNKTTLHKSDIFRSNNLSYNNVESSNCTIDILFLIDLSSKTKSYIGDYLHSILIILSKAVISKKKIQVSVVSFSPTKKQSLLFAFAKHNTLLSISEKLNYLVNDDNDDSNPNMKDTLAFLFSFFNSQTSQYNVRQSAKKKVVILTQGYFNDEHYNNNILEEVEKLKNNHVEIFSVSIKNKKKNIWPPKNLGIFMSYPDRIFIRKIIPTSCIFEMSA</sequence>
<protein>
    <submittedName>
        <fullName evidence="3">VWFA domain-containing protein</fullName>
    </submittedName>
</protein>
<evidence type="ECO:0000259" key="1">
    <source>
        <dbReference type="PROSITE" id="PS50234"/>
    </source>
</evidence>
<proteinExistence type="predicted"/>
<dbReference type="SMART" id="SM00327">
    <property type="entry name" value="VWA"/>
    <property type="match status" value="1"/>
</dbReference>
<dbReference type="InterPro" id="IPR036465">
    <property type="entry name" value="vWFA_dom_sf"/>
</dbReference>
<evidence type="ECO:0000313" key="3">
    <source>
        <dbReference type="WBParaSite" id="PTRK_0001596250.1"/>
    </source>
</evidence>
<dbReference type="WBParaSite" id="PTRK_0001596250.1">
    <property type="protein sequence ID" value="PTRK_0001596250.1"/>
    <property type="gene ID" value="PTRK_0001596250"/>
</dbReference>
<dbReference type="SUPFAM" id="SSF53300">
    <property type="entry name" value="vWA-like"/>
    <property type="match status" value="1"/>
</dbReference>
<evidence type="ECO:0000313" key="2">
    <source>
        <dbReference type="Proteomes" id="UP000038045"/>
    </source>
</evidence>
<reference evidence="3" key="1">
    <citation type="submission" date="2017-02" db="UniProtKB">
        <authorList>
            <consortium name="WormBaseParasite"/>
        </authorList>
    </citation>
    <scope>IDENTIFICATION</scope>
</reference>
<name>A0A0N5A2U9_PARTI</name>
<accession>A0A0N5A2U9</accession>
<dbReference type="PROSITE" id="PS50234">
    <property type="entry name" value="VWFA"/>
    <property type="match status" value="1"/>
</dbReference>
<dbReference type="CDD" id="cd00198">
    <property type="entry name" value="vWFA"/>
    <property type="match status" value="1"/>
</dbReference>
<dbReference type="Proteomes" id="UP000038045">
    <property type="component" value="Unplaced"/>
</dbReference>
<keyword evidence="2" id="KW-1185">Reference proteome</keyword>